<sequence>MSPIQELMDHVGIHSQDNKYRNSMPSFGGFTYYIPPPCGDMMV</sequence>
<dbReference type="EMBL" id="MNCJ02000332">
    <property type="protein sequence ID" value="KAF5754500.1"/>
    <property type="molecule type" value="Genomic_DNA"/>
</dbReference>
<proteinExistence type="predicted"/>
<evidence type="ECO:0000313" key="2">
    <source>
        <dbReference type="Proteomes" id="UP000215914"/>
    </source>
</evidence>
<protein>
    <submittedName>
        <fullName evidence="1">Uncharacterized protein</fullName>
    </submittedName>
</protein>
<organism evidence="1 2">
    <name type="scientific">Helianthus annuus</name>
    <name type="common">Common sunflower</name>
    <dbReference type="NCBI Taxonomy" id="4232"/>
    <lineage>
        <taxon>Eukaryota</taxon>
        <taxon>Viridiplantae</taxon>
        <taxon>Streptophyta</taxon>
        <taxon>Embryophyta</taxon>
        <taxon>Tracheophyta</taxon>
        <taxon>Spermatophyta</taxon>
        <taxon>Magnoliopsida</taxon>
        <taxon>eudicotyledons</taxon>
        <taxon>Gunneridae</taxon>
        <taxon>Pentapetalae</taxon>
        <taxon>asterids</taxon>
        <taxon>campanulids</taxon>
        <taxon>Asterales</taxon>
        <taxon>Asteraceae</taxon>
        <taxon>Asteroideae</taxon>
        <taxon>Heliantheae alliance</taxon>
        <taxon>Heliantheae</taxon>
        <taxon>Helianthus</taxon>
    </lineage>
</organism>
<reference evidence="1" key="2">
    <citation type="submission" date="2020-06" db="EMBL/GenBank/DDBJ databases">
        <title>Helianthus annuus Genome sequencing and assembly Release 2.</title>
        <authorList>
            <person name="Gouzy J."/>
            <person name="Langlade N."/>
            <person name="Munos S."/>
        </authorList>
    </citation>
    <scope>NUCLEOTIDE SEQUENCE</scope>
    <source>
        <tissue evidence="1">Leaves</tissue>
    </source>
</reference>
<dbReference type="Proteomes" id="UP000215914">
    <property type="component" value="Unassembled WGS sequence"/>
</dbReference>
<keyword evidence="2" id="KW-1185">Reference proteome</keyword>
<accession>A0A9K3DFV5</accession>
<dbReference type="Gramene" id="mRNA:HanXRQr2_Chr17g0791981">
    <property type="protein sequence ID" value="mRNA:HanXRQr2_Chr17g0791981"/>
    <property type="gene ID" value="HanXRQr2_Chr17g0791981"/>
</dbReference>
<gene>
    <name evidence="1" type="ORF">HanXRQr2_Chr17g0791981</name>
</gene>
<reference evidence="1" key="1">
    <citation type="journal article" date="2017" name="Nature">
        <title>The sunflower genome provides insights into oil metabolism, flowering and Asterid evolution.</title>
        <authorList>
            <person name="Badouin H."/>
            <person name="Gouzy J."/>
            <person name="Grassa C.J."/>
            <person name="Murat F."/>
            <person name="Staton S.E."/>
            <person name="Cottret L."/>
            <person name="Lelandais-Briere C."/>
            <person name="Owens G.L."/>
            <person name="Carrere S."/>
            <person name="Mayjonade B."/>
            <person name="Legrand L."/>
            <person name="Gill N."/>
            <person name="Kane N.C."/>
            <person name="Bowers J.E."/>
            <person name="Hubner S."/>
            <person name="Bellec A."/>
            <person name="Berard A."/>
            <person name="Berges H."/>
            <person name="Blanchet N."/>
            <person name="Boniface M.C."/>
            <person name="Brunel D."/>
            <person name="Catrice O."/>
            <person name="Chaidir N."/>
            <person name="Claudel C."/>
            <person name="Donnadieu C."/>
            <person name="Faraut T."/>
            <person name="Fievet G."/>
            <person name="Helmstetter N."/>
            <person name="King M."/>
            <person name="Knapp S.J."/>
            <person name="Lai Z."/>
            <person name="Le Paslier M.C."/>
            <person name="Lippi Y."/>
            <person name="Lorenzon L."/>
            <person name="Mandel J.R."/>
            <person name="Marage G."/>
            <person name="Marchand G."/>
            <person name="Marquand E."/>
            <person name="Bret-Mestries E."/>
            <person name="Morien E."/>
            <person name="Nambeesan S."/>
            <person name="Nguyen T."/>
            <person name="Pegot-Espagnet P."/>
            <person name="Pouilly N."/>
            <person name="Raftis F."/>
            <person name="Sallet E."/>
            <person name="Schiex T."/>
            <person name="Thomas J."/>
            <person name="Vandecasteele C."/>
            <person name="Vares D."/>
            <person name="Vear F."/>
            <person name="Vautrin S."/>
            <person name="Crespi M."/>
            <person name="Mangin B."/>
            <person name="Burke J.M."/>
            <person name="Salse J."/>
            <person name="Munos S."/>
            <person name="Vincourt P."/>
            <person name="Rieseberg L.H."/>
            <person name="Langlade N.B."/>
        </authorList>
    </citation>
    <scope>NUCLEOTIDE SEQUENCE</scope>
    <source>
        <tissue evidence="1">Leaves</tissue>
    </source>
</reference>
<evidence type="ECO:0000313" key="1">
    <source>
        <dbReference type="EMBL" id="KAF5754500.1"/>
    </source>
</evidence>
<comment type="caution">
    <text evidence="1">The sequence shown here is derived from an EMBL/GenBank/DDBJ whole genome shotgun (WGS) entry which is preliminary data.</text>
</comment>
<name>A0A9K3DFV5_HELAN</name>
<dbReference type="AlphaFoldDB" id="A0A9K3DFV5"/>